<sequence length="137" mass="15905">MAKQSQNPTIEEFKLFVKKHPGLIQEVRKGKKTWQEIYEDWYLLGENDDSWTKYNQNREESNEKETSKTDLMKKVLSSFKNVKMNDVQQQITNVGSAISTIQQVITQFQGGSNNGSDSIRSEKQAQTENHPFAFRKD</sequence>
<dbReference type="OrthoDB" id="1655540at2"/>
<organism evidence="2 3">
    <name type="scientific">Litchfieldia salsa</name>
    <dbReference type="NCBI Taxonomy" id="930152"/>
    <lineage>
        <taxon>Bacteria</taxon>
        <taxon>Bacillati</taxon>
        <taxon>Bacillota</taxon>
        <taxon>Bacilli</taxon>
        <taxon>Bacillales</taxon>
        <taxon>Bacillaceae</taxon>
        <taxon>Litchfieldia</taxon>
    </lineage>
</organism>
<feature type="region of interest" description="Disordered" evidence="1">
    <location>
        <begin position="109"/>
        <end position="137"/>
    </location>
</feature>
<dbReference type="STRING" id="930152.SAMN05216565_102201"/>
<evidence type="ECO:0000313" key="3">
    <source>
        <dbReference type="Proteomes" id="UP000199159"/>
    </source>
</evidence>
<keyword evidence="3" id="KW-1185">Reference proteome</keyword>
<dbReference type="InterPro" id="IPR025953">
    <property type="entry name" value="YlbD_coat"/>
</dbReference>
<keyword evidence="2" id="KW-0946">Virion</keyword>
<keyword evidence="2" id="KW-0167">Capsid protein</keyword>
<proteinExistence type="predicted"/>
<name>A0A1H0RG80_9BACI</name>
<dbReference type="Proteomes" id="UP000199159">
    <property type="component" value="Unassembled WGS sequence"/>
</dbReference>
<feature type="compositionally biased region" description="Polar residues" evidence="1">
    <location>
        <begin position="109"/>
        <end position="118"/>
    </location>
</feature>
<dbReference type="RefSeq" id="WP_090850507.1">
    <property type="nucleotide sequence ID" value="NZ_FNJU01000002.1"/>
</dbReference>
<dbReference type="Pfam" id="PF14071">
    <property type="entry name" value="YlbD_coat"/>
    <property type="match status" value="1"/>
</dbReference>
<reference evidence="3" key="1">
    <citation type="submission" date="2016-10" db="EMBL/GenBank/DDBJ databases">
        <authorList>
            <person name="Varghese N."/>
            <person name="Submissions S."/>
        </authorList>
    </citation>
    <scope>NUCLEOTIDE SEQUENCE [LARGE SCALE GENOMIC DNA]</scope>
    <source>
        <strain evidence="3">IBRC-M10078</strain>
    </source>
</reference>
<evidence type="ECO:0000313" key="2">
    <source>
        <dbReference type="EMBL" id="SDP28573.1"/>
    </source>
</evidence>
<accession>A0A1H0RG80</accession>
<gene>
    <name evidence="2" type="ORF">SAMN05216565_102201</name>
</gene>
<protein>
    <submittedName>
        <fullName evidence="2">Putative coat protein</fullName>
    </submittedName>
</protein>
<evidence type="ECO:0000256" key="1">
    <source>
        <dbReference type="SAM" id="MobiDB-lite"/>
    </source>
</evidence>
<dbReference type="AlphaFoldDB" id="A0A1H0RG80"/>
<dbReference type="EMBL" id="FNJU01000002">
    <property type="protein sequence ID" value="SDP28573.1"/>
    <property type="molecule type" value="Genomic_DNA"/>
</dbReference>